<dbReference type="GO" id="GO:0061564">
    <property type="term" value="P:axon development"/>
    <property type="evidence" value="ECO:0007669"/>
    <property type="project" value="TreeGrafter"/>
</dbReference>
<dbReference type="GeneID" id="111248919"/>
<dbReference type="GO" id="GO:0007423">
    <property type="term" value="P:sensory organ development"/>
    <property type="evidence" value="ECO:0007669"/>
    <property type="project" value="TreeGrafter"/>
</dbReference>
<sequence length="244" mass="27246">MSLLEDRISPVRCASDASSGLNSADERLVPQLQQRHTSRFAAMASEGKTKVQRTRRIRANDRERNRMHNLNDALDRLRQVLPASTHESKLTKIETLRFAHNYIYALAETLAMLDGRSDHFDPILAAVALQGSQSSTCDPTLKHAIRRKIARTLNLRDTRLANLKDDNDGSDNISSFLHDLAGSLVDNATSSPYEERPVSVDNFEDQSSPPVAFRSDSQFHSPQASSNVSKNNTYNMLCEPALQI</sequence>
<organism evidence="3 4">
    <name type="scientific">Varroa destructor</name>
    <name type="common">Honeybee mite</name>
    <dbReference type="NCBI Taxonomy" id="109461"/>
    <lineage>
        <taxon>Eukaryota</taxon>
        <taxon>Metazoa</taxon>
        <taxon>Ecdysozoa</taxon>
        <taxon>Arthropoda</taxon>
        <taxon>Chelicerata</taxon>
        <taxon>Arachnida</taxon>
        <taxon>Acari</taxon>
        <taxon>Parasitiformes</taxon>
        <taxon>Mesostigmata</taxon>
        <taxon>Gamasina</taxon>
        <taxon>Dermanyssoidea</taxon>
        <taxon>Varroidae</taxon>
        <taxon>Varroa</taxon>
    </lineage>
</organism>
<dbReference type="KEGG" id="vde:111248919"/>
<evidence type="ECO:0000256" key="1">
    <source>
        <dbReference type="SAM" id="MobiDB-lite"/>
    </source>
</evidence>
<dbReference type="Proteomes" id="UP000594260">
    <property type="component" value="Unplaced"/>
</dbReference>
<keyword evidence="4" id="KW-1185">Reference proteome</keyword>
<dbReference type="InParanoid" id="A0A7M7K9P5"/>
<evidence type="ECO:0000313" key="3">
    <source>
        <dbReference type="EnsemblMetazoa" id="XP_022657778"/>
    </source>
</evidence>
<dbReference type="AlphaFoldDB" id="A0A7M7K9P5"/>
<dbReference type="GO" id="GO:0045944">
    <property type="term" value="P:positive regulation of transcription by RNA polymerase II"/>
    <property type="evidence" value="ECO:0007669"/>
    <property type="project" value="TreeGrafter"/>
</dbReference>
<proteinExistence type="predicted"/>
<evidence type="ECO:0000259" key="2">
    <source>
        <dbReference type="PROSITE" id="PS50888"/>
    </source>
</evidence>
<dbReference type="InterPro" id="IPR011598">
    <property type="entry name" value="bHLH_dom"/>
</dbReference>
<dbReference type="Pfam" id="PF00010">
    <property type="entry name" value="HLH"/>
    <property type="match status" value="1"/>
</dbReference>
<dbReference type="InterPro" id="IPR050359">
    <property type="entry name" value="bHLH_transcription_factors"/>
</dbReference>
<protein>
    <recommendedName>
        <fullName evidence="2">BHLH domain-containing protein</fullName>
    </recommendedName>
</protein>
<evidence type="ECO:0000313" key="4">
    <source>
        <dbReference type="Proteomes" id="UP000594260"/>
    </source>
</evidence>
<dbReference type="GO" id="GO:0046983">
    <property type="term" value="F:protein dimerization activity"/>
    <property type="evidence" value="ECO:0007669"/>
    <property type="project" value="InterPro"/>
</dbReference>
<feature type="region of interest" description="Disordered" evidence="1">
    <location>
        <begin position="188"/>
        <end position="231"/>
    </location>
</feature>
<dbReference type="SUPFAM" id="SSF47459">
    <property type="entry name" value="HLH, helix-loop-helix DNA-binding domain"/>
    <property type="match status" value="1"/>
</dbReference>
<dbReference type="PANTHER" id="PTHR19290:SF163">
    <property type="entry name" value="BASIC HELIX-LOOP-HELIX NEURAL TRANSCRIPTION FACTOR TAP"/>
    <property type="match status" value="1"/>
</dbReference>
<dbReference type="CDD" id="cd11428">
    <property type="entry name" value="bHLH_TS_NGN"/>
    <property type="match status" value="1"/>
</dbReference>
<dbReference type="OrthoDB" id="5969565at2759"/>
<dbReference type="PANTHER" id="PTHR19290">
    <property type="entry name" value="BASIC HELIX-LOOP-HELIX PROTEIN NEUROGENIN-RELATED"/>
    <property type="match status" value="1"/>
</dbReference>
<dbReference type="PROSITE" id="PS50888">
    <property type="entry name" value="BHLH"/>
    <property type="match status" value="1"/>
</dbReference>
<dbReference type="EnsemblMetazoa" id="XM_022802043">
    <property type="protein sequence ID" value="XP_022657778"/>
    <property type="gene ID" value="LOC111248919"/>
</dbReference>
<feature type="domain" description="BHLH" evidence="2">
    <location>
        <begin position="54"/>
        <end position="106"/>
    </location>
</feature>
<dbReference type="SMART" id="SM00353">
    <property type="entry name" value="HLH"/>
    <property type="match status" value="1"/>
</dbReference>
<feature type="compositionally biased region" description="Polar residues" evidence="1">
    <location>
        <begin position="205"/>
        <end position="231"/>
    </location>
</feature>
<dbReference type="Gene3D" id="4.10.280.10">
    <property type="entry name" value="Helix-loop-helix DNA-binding domain"/>
    <property type="match status" value="1"/>
</dbReference>
<dbReference type="GO" id="GO:0070888">
    <property type="term" value="F:E-box binding"/>
    <property type="evidence" value="ECO:0007669"/>
    <property type="project" value="TreeGrafter"/>
</dbReference>
<accession>A0A7M7K9P5</accession>
<name>A0A7M7K9P5_VARDE</name>
<dbReference type="GO" id="GO:0005634">
    <property type="term" value="C:nucleus"/>
    <property type="evidence" value="ECO:0007669"/>
    <property type="project" value="TreeGrafter"/>
</dbReference>
<dbReference type="RefSeq" id="XP_022657778.1">
    <property type="nucleotide sequence ID" value="XM_022802043.1"/>
</dbReference>
<reference evidence="3" key="1">
    <citation type="submission" date="2021-01" db="UniProtKB">
        <authorList>
            <consortium name="EnsemblMetazoa"/>
        </authorList>
    </citation>
    <scope>IDENTIFICATION</scope>
</reference>
<dbReference type="GO" id="GO:0000981">
    <property type="term" value="F:DNA-binding transcription factor activity, RNA polymerase II-specific"/>
    <property type="evidence" value="ECO:0007669"/>
    <property type="project" value="TreeGrafter"/>
</dbReference>
<dbReference type="InterPro" id="IPR036638">
    <property type="entry name" value="HLH_DNA-bd_sf"/>
</dbReference>